<proteinExistence type="predicted"/>
<dbReference type="STRING" id="2070753.A0A3A3A402"/>
<protein>
    <submittedName>
        <fullName evidence="2">Uncharacterized protein</fullName>
    </submittedName>
</protein>
<name>A0A3A3A402_9EURO</name>
<sequence length="466" mass="50871">MSKEYDTPSETETSDTLSSQRIYTPTSGMTGSGSTVSADEHQDVEAIPEHIPLLFDQPPNYADAACGDDEKSSLPLSEVSAKEVEAGNNKDGKDSLPGPVRGVGCRRGRFRRSRFRLCHPGTTTTVKPTREITVDNGHQSLWGKYPLFDQLSLSTTSGNIGVTVIPQPADPANPDEPARLRIRSESGSITVAFSSPEAARLPELQMAIEMAELDSEMSVDRDNDDETHVQRRSRRSRKQKDCKGKTRNKNKCKCKCKNKSKNRKYCNKHKDTPDKLTQDLPSRPYIIDIETQSGSIAGRFLFSRSINLSTNGGSITANLIPLVYSNETIHSQNVSIQTQTKAGSQQVCLTEPIFIGNSAGSGFVDRNLYPPVPESDTSSFLYPRSSHTSKMGSMHISYPKQWAGNVHAESEGSIFLGGQGLEVKEGDGTVDGRKEAEDGPESGKWWGGKMDVSLTSEGGSILFFVG</sequence>
<organism evidence="2 3">
    <name type="scientific">Aspergillus sclerotialis</name>
    <dbReference type="NCBI Taxonomy" id="2070753"/>
    <lineage>
        <taxon>Eukaryota</taxon>
        <taxon>Fungi</taxon>
        <taxon>Dikarya</taxon>
        <taxon>Ascomycota</taxon>
        <taxon>Pezizomycotina</taxon>
        <taxon>Eurotiomycetes</taxon>
        <taxon>Eurotiomycetidae</taxon>
        <taxon>Eurotiales</taxon>
        <taxon>Aspergillaceae</taxon>
        <taxon>Aspergillus</taxon>
        <taxon>Aspergillus subgen. Polypaecilum</taxon>
    </lineage>
</organism>
<feature type="compositionally biased region" description="Basic and acidic residues" evidence="1">
    <location>
        <begin position="218"/>
        <end position="229"/>
    </location>
</feature>
<dbReference type="OrthoDB" id="3539644at2759"/>
<feature type="compositionally biased region" description="Polar residues" evidence="1">
    <location>
        <begin position="14"/>
        <end position="25"/>
    </location>
</feature>
<feature type="compositionally biased region" description="Low complexity" evidence="1">
    <location>
        <begin position="26"/>
        <end position="35"/>
    </location>
</feature>
<dbReference type="AlphaFoldDB" id="A0A3A3A402"/>
<feature type="compositionally biased region" description="Basic and acidic residues" evidence="1">
    <location>
        <begin position="425"/>
        <end position="437"/>
    </location>
</feature>
<dbReference type="Proteomes" id="UP000266188">
    <property type="component" value="Unassembled WGS sequence"/>
</dbReference>
<keyword evidence="3" id="KW-1185">Reference proteome</keyword>
<dbReference type="EMBL" id="MVGC01000022">
    <property type="protein sequence ID" value="RJE26444.1"/>
    <property type="molecule type" value="Genomic_DNA"/>
</dbReference>
<evidence type="ECO:0000313" key="2">
    <source>
        <dbReference type="EMBL" id="RJE26444.1"/>
    </source>
</evidence>
<evidence type="ECO:0000313" key="3">
    <source>
        <dbReference type="Proteomes" id="UP000266188"/>
    </source>
</evidence>
<evidence type="ECO:0000256" key="1">
    <source>
        <dbReference type="SAM" id="MobiDB-lite"/>
    </source>
</evidence>
<feature type="region of interest" description="Disordered" evidence="1">
    <location>
        <begin position="1"/>
        <end position="78"/>
    </location>
</feature>
<feature type="compositionally biased region" description="Basic and acidic residues" evidence="1">
    <location>
        <begin position="38"/>
        <end position="48"/>
    </location>
</feature>
<feature type="region of interest" description="Disordered" evidence="1">
    <location>
        <begin position="83"/>
        <end position="102"/>
    </location>
</feature>
<gene>
    <name evidence="2" type="ORF">PHISCL_01245</name>
</gene>
<feature type="compositionally biased region" description="Basic and acidic residues" evidence="1">
    <location>
        <begin position="83"/>
        <end position="94"/>
    </location>
</feature>
<feature type="region of interest" description="Disordered" evidence="1">
    <location>
        <begin position="214"/>
        <end position="253"/>
    </location>
</feature>
<reference evidence="3" key="1">
    <citation type="submission" date="2017-02" db="EMBL/GenBank/DDBJ databases">
        <authorList>
            <person name="Tafer H."/>
            <person name="Lopandic K."/>
        </authorList>
    </citation>
    <scope>NUCLEOTIDE SEQUENCE [LARGE SCALE GENOMIC DNA]</scope>
    <source>
        <strain evidence="3">CBS 366.77</strain>
    </source>
</reference>
<feature type="region of interest" description="Disordered" evidence="1">
    <location>
        <begin position="425"/>
        <end position="448"/>
    </location>
</feature>
<comment type="caution">
    <text evidence="2">The sequence shown here is derived from an EMBL/GenBank/DDBJ whole genome shotgun (WGS) entry which is preliminary data.</text>
</comment>
<accession>A0A3A3A402</accession>